<protein>
    <recommendedName>
        <fullName evidence="3">2,4-dihydroxyhept-2-ene-1,7-dioic acid aldolase</fullName>
    </recommendedName>
</protein>
<sequence length="136" mass="16564">MILDIKTIFQKFSTWNRLKFKIHISCEKNIVYFKEREIWWCALGKNIGYEQNGKNEKFERPVLILKKFNKNLLWALPLTSKQKNNRFYYKIDYAERSYVIILSQIRTISSKRLLRKIRTLSKNDFINIQTYVKSFL</sequence>
<dbReference type="Pfam" id="PF02452">
    <property type="entry name" value="PemK_toxin"/>
    <property type="match status" value="1"/>
</dbReference>
<reference evidence="1 2" key="1">
    <citation type="journal article" date="2016" name="Nat. Commun.">
        <title>Thousands of microbial genomes shed light on interconnected biogeochemical processes in an aquifer system.</title>
        <authorList>
            <person name="Anantharaman K."/>
            <person name="Brown C.T."/>
            <person name="Hug L.A."/>
            <person name="Sharon I."/>
            <person name="Castelle C.J."/>
            <person name="Probst A.J."/>
            <person name="Thomas B.C."/>
            <person name="Singh A."/>
            <person name="Wilkins M.J."/>
            <person name="Karaoz U."/>
            <person name="Brodie E.L."/>
            <person name="Williams K.H."/>
            <person name="Hubbard S.S."/>
            <person name="Banfield J.F."/>
        </authorList>
    </citation>
    <scope>NUCLEOTIDE SEQUENCE [LARGE SCALE GENOMIC DNA]</scope>
</reference>
<evidence type="ECO:0000313" key="2">
    <source>
        <dbReference type="Proteomes" id="UP000176420"/>
    </source>
</evidence>
<evidence type="ECO:0008006" key="3">
    <source>
        <dbReference type="Google" id="ProtNLM"/>
    </source>
</evidence>
<dbReference type="PANTHER" id="PTHR33988:SF2">
    <property type="entry name" value="ENDORIBONUCLEASE MAZF"/>
    <property type="match status" value="1"/>
</dbReference>
<dbReference type="GO" id="GO:0004521">
    <property type="term" value="F:RNA endonuclease activity"/>
    <property type="evidence" value="ECO:0007669"/>
    <property type="project" value="TreeGrafter"/>
</dbReference>
<organism evidence="1 2">
    <name type="scientific">Candidatus Kerfeldbacteria bacterium RIFOXYB2_FULL_38_14</name>
    <dbReference type="NCBI Taxonomy" id="1798547"/>
    <lineage>
        <taxon>Bacteria</taxon>
        <taxon>Candidatus Kerfeldiibacteriota</taxon>
    </lineage>
</organism>
<dbReference type="PANTHER" id="PTHR33988">
    <property type="entry name" value="ENDORIBONUCLEASE MAZF-RELATED"/>
    <property type="match status" value="1"/>
</dbReference>
<accession>A0A1G2BCJ2</accession>
<dbReference type="GO" id="GO:0016075">
    <property type="term" value="P:rRNA catabolic process"/>
    <property type="evidence" value="ECO:0007669"/>
    <property type="project" value="TreeGrafter"/>
</dbReference>
<evidence type="ECO:0000313" key="1">
    <source>
        <dbReference type="EMBL" id="OGY86943.1"/>
    </source>
</evidence>
<dbReference type="InterPro" id="IPR003477">
    <property type="entry name" value="PemK-like"/>
</dbReference>
<dbReference type="Gene3D" id="2.30.30.110">
    <property type="match status" value="1"/>
</dbReference>
<dbReference type="GO" id="GO:0003677">
    <property type="term" value="F:DNA binding"/>
    <property type="evidence" value="ECO:0007669"/>
    <property type="project" value="InterPro"/>
</dbReference>
<dbReference type="SUPFAM" id="SSF50118">
    <property type="entry name" value="Cell growth inhibitor/plasmid maintenance toxic component"/>
    <property type="match status" value="1"/>
</dbReference>
<dbReference type="GO" id="GO:0006402">
    <property type="term" value="P:mRNA catabolic process"/>
    <property type="evidence" value="ECO:0007669"/>
    <property type="project" value="TreeGrafter"/>
</dbReference>
<proteinExistence type="predicted"/>
<comment type="caution">
    <text evidence="1">The sequence shown here is derived from an EMBL/GenBank/DDBJ whole genome shotgun (WGS) entry which is preliminary data.</text>
</comment>
<dbReference type="Proteomes" id="UP000176420">
    <property type="component" value="Unassembled WGS sequence"/>
</dbReference>
<dbReference type="InterPro" id="IPR011067">
    <property type="entry name" value="Plasmid_toxin/cell-grow_inhib"/>
</dbReference>
<gene>
    <name evidence="1" type="ORF">A2319_00165</name>
</gene>
<dbReference type="EMBL" id="MHKI01000014">
    <property type="protein sequence ID" value="OGY86943.1"/>
    <property type="molecule type" value="Genomic_DNA"/>
</dbReference>
<name>A0A1G2BCJ2_9BACT</name>
<dbReference type="AlphaFoldDB" id="A0A1G2BCJ2"/>